<protein>
    <submittedName>
        <fullName evidence="5">Site-specific DNA-methyltransferase</fullName>
    </submittedName>
</protein>
<feature type="domain" description="DNA methylase N-4/N-6" evidence="4">
    <location>
        <begin position="31"/>
        <end position="150"/>
    </location>
</feature>
<evidence type="ECO:0000313" key="6">
    <source>
        <dbReference type="Proteomes" id="UP000469185"/>
    </source>
</evidence>
<dbReference type="Proteomes" id="UP000469185">
    <property type="component" value="Unassembled WGS sequence"/>
</dbReference>
<dbReference type="Pfam" id="PF01555">
    <property type="entry name" value="N6_N4_Mtase"/>
    <property type="match status" value="2"/>
</dbReference>
<evidence type="ECO:0000256" key="3">
    <source>
        <dbReference type="ARBA" id="ARBA00022679"/>
    </source>
</evidence>
<dbReference type="InterPro" id="IPR002052">
    <property type="entry name" value="DNA_methylase_N6_adenine_CS"/>
</dbReference>
<dbReference type="InterPro" id="IPR002941">
    <property type="entry name" value="DNA_methylase_N4/N6"/>
</dbReference>
<reference evidence="5 6" key="1">
    <citation type="submission" date="2020-02" db="EMBL/GenBank/DDBJ databases">
        <authorList>
            <person name="Li X.-J."/>
            <person name="Feng X.-M."/>
        </authorList>
    </citation>
    <scope>NUCLEOTIDE SEQUENCE [LARGE SCALE GENOMIC DNA]</scope>
    <source>
        <strain evidence="5 6">CGMCC 4.7225</strain>
    </source>
</reference>
<dbReference type="PRINTS" id="PR00508">
    <property type="entry name" value="S21N4MTFRASE"/>
</dbReference>
<dbReference type="InterPro" id="IPR029063">
    <property type="entry name" value="SAM-dependent_MTases_sf"/>
</dbReference>
<organism evidence="5 6">
    <name type="scientific">Phytoactinopolyspora alkaliphila</name>
    <dbReference type="NCBI Taxonomy" id="1783498"/>
    <lineage>
        <taxon>Bacteria</taxon>
        <taxon>Bacillati</taxon>
        <taxon>Actinomycetota</taxon>
        <taxon>Actinomycetes</taxon>
        <taxon>Jiangellales</taxon>
        <taxon>Jiangellaceae</taxon>
        <taxon>Phytoactinopolyspora</taxon>
    </lineage>
</organism>
<dbReference type="InterPro" id="IPR001091">
    <property type="entry name" value="RM_Methyltransferase"/>
</dbReference>
<dbReference type="EMBL" id="JAAGOB010000007">
    <property type="protein sequence ID" value="NED96463.1"/>
    <property type="molecule type" value="Genomic_DNA"/>
</dbReference>
<dbReference type="Gene3D" id="3.40.50.150">
    <property type="entry name" value="Vaccinia Virus protein VP39"/>
    <property type="match status" value="2"/>
</dbReference>
<keyword evidence="3 5" id="KW-0808">Transferase</keyword>
<dbReference type="PROSITE" id="PS00092">
    <property type="entry name" value="N6_MTASE"/>
    <property type="match status" value="1"/>
</dbReference>
<dbReference type="SUPFAM" id="SSF53335">
    <property type="entry name" value="S-adenosyl-L-methionine-dependent methyltransferases"/>
    <property type="match status" value="1"/>
</dbReference>
<keyword evidence="2 5" id="KW-0489">Methyltransferase</keyword>
<comment type="similarity">
    <text evidence="1">Belongs to the N(4)/N(6)-methyltransferase family.</text>
</comment>
<evidence type="ECO:0000313" key="5">
    <source>
        <dbReference type="EMBL" id="NED96463.1"/>
    </source>
</evidence>
<keyword evidence="6" id="KW-1185">Reference proteome</keyword>
<evidence type="ECO:0000256" key="2">
    <source>
        <dbReference type="ARBA" id="ARBA00022603"/>
    </source>
</evidence>
<dbReference type="GO" id="GO:0032259">
    <property type="term" value="P:methylation"/>
    <property type="evidence" value="ECO:0007669"/>
    <property type="project" value="UniProtKB-KW"/>
</dbReference>
<sequence>MTDPYYTDDRVTLHHGDVLEVLAELPDASADAVVTDPPYGIGFMGHQWDQPGDFGPLSAAHGGSNVSYGGAPHPAMEAGRYDRSSLANQRFQQWCHAWALECLRILKPGGHLVSFGGSRTWHRLAAAVEDAGFEIRDSVAWLYGSGFPKSLNVSKAIDKRPGVIRHAEFAAHLAERRAAAGLSRADVSERVVGARTGACWNWEHHQFPEAKWWPALRDLLDMDDEKWGSVIAEAEREKVGTRTAGRLAVAPGQGADRRAVDLEITKHSTDAARKWQGWGTALKPGFEPIVVGRKPLAGTVAANVLEHGTGALNIDACRIGDASTRRRNTAELGYHGGNISDDYVTGSDSGRWPTNVVLEEGLAAELDEQTGELTSGANPTRRGSDKFRDAYGDFKGQEECTPARGAGSGGASRFFPVFRYEAKADAGERPRVNGVAHPTVKPLDLMRWLVRLVTPPGGTVLEPFAGSGTTVEAALLEGFHCIAIERETKYLPLIEARIARRRDPRRALELAGEDMGLLGLITDQDGDAA</sequence>
<dbReference type="AlphaFoldDB" id="A0A6N9YN93"/>
<dbReference type="GO" id="GO:0008170">
    <property type="term" value="F:N-methyltransferase activity"/>
    <property type="evidence" value="ECO:0007669"/>
    <property type="project" value="InterPro"/>
</dbReference>
<gene>
    <name evidence="5" type="ORF">G1H11_14225</name>
</gene>
<comment type="caution">
    <text evidence="5">The sequence shown here is derived from an EMBL/GenBank/DDBJ whole genome shotgun (WGS) entry which is preliminary data.</text>
</comment>
<proteinExistence type="inferred from homology"/>
<dbReference type="RefSeq" id="WP_163819250.1">
    <property type="nucleotide sequence ID" value="NZ_JAAGOB010000007.1"/>
</dbReference>
<feature type="domain" description="DNA methylase N-4/N-6" evidence="4">
    <location>
        <begin position="423"/>
        <end position="494"/>
    </location>
</feature>
<accession>A0A6N9YN93</accession>
<dbReference type="GO" id="GO:0003677">
    <property type="term" value="F:DNA binding"/>
    <property type="evidence" value="ECO:0007669"/>
    <property type="project" value="InterPro"/>
</dbReference>
<evidence type="ECO:0000259" key="4">
    <source>
        <dbReference type="Pfam" id="PF01555"/>
    </source>
</evidence>
<name>A0A6N9YN93_9ACTN</name>
<evidence type="ECO:0000256" key="1">
    <source>
        <dbReference type="ARBA" id="ARBA00006594"/>
    </source>
</evidence>